<gene>
    <name evidence="3" type="ORF">J8F10_11430</name>
</gene>
<dbReference type="PANTHER" id="PTHR20861:SF6">
    <property type="entry name" value="BETA-RIBOFURANOSYLPHENOL 5'-PHOSPHATE SYNTHASE"/>
    <property type="match status" value="1"/>
</dbReference>
<reference evidence="3 4" key="1">
    <citation type="submission" date="2021-04" db="EMBL/GenBank/DDBJ databases">
        <authorList>
            <person name="Ivanova A."/>
        </authorList>
    </citation>
    <scope>NUCLEOTIDE SEQUENCE [LARGE SCALE GENOMIC DNA]</scope>
    <source>
        <strain evidence="3 4">G18</strain>
    </source>
</reference>
<keyword evidence="4" id="KW-1185">Reference proteome</keyword>
<dbReference type="EMBL" id="JAGKQQ010000001">
    <property type="protein sequence ID" value="MBP3955897.1"/>
    <property type="molecule type" value="Genomic_DNA"/>
</dbReference>
<name>A0ABS5BQ74_9BACT</name>
<dbReference type="PANTHER" id="PTHR20861">
    <property type="entry name" value="HOMOSERINE/4-DIPHOSPHOCYTIDYL-2-C-METHYL-D-ERYTHRITOL KINASE"/>
    <property type="match status" value="1"/>
</dbReference>
<dbReference type="PIRSF" id="PIRSF004884">
    <property type="entry name" value="Sugar_kin_arch"/>
    <property type="match status" value="1"/>
</dbReference>
<dbReference type="Proteomes" id="UP000676565">
    <property type="component" value="Unassembled WGS sequence"/>
</dbReference>
<organism evidence="3 4">
    <name type="scientific">Gemmata palustris</name>
    <dbReference type="NCBI Taxonomy" id="2822762"/>
    <lineage>
        <taxon>Bacteria</taxon>
        <taxon>Pseudomonadati</taxon>
        <taxon>Planctomycetota</taxon>
        <taxon>Planctomycetia</taxon>
        <taxon>Gemmatales</taxon>
        <taxon>Gemmataceae</taxon>
        <taxon>Gemmata</taxon>
    </lineage>
</organism>
<dbReference type="Pfam" id="PF08544">
    <property type="entry name" value="GHMP_kinases_C"/>
    <property type="match status" value="1"/>
</dbReference>
<evidence type="ECO:0000313" key="3">
    <source>
        <dbReference type="EMBL" id="MBP3955897.1"/>
    </source>
</evidence>
<dbReference type="SUPFAM" id="SSF54211">
    <property type="entry name" value="Ribosomal protein S5 domain 2-like"/>
    <property type="match status" value="1"/>
</dbReference>
<evidence type="ECO:0000259" key="2">
    <source>
        <dbReference type="Pfam" id="PF08544"/>
    </source>
</evidence>
<evidence type="ECO:0000313" key="4">
    <source>
        <dbReference type="Proteomes" id="UP000676565"/>
    </source>
</evidence>
<evidence type="ECO:0000256" key="1">
    <source>
        <dbReference type="ARBA" id="ARBA00022679"/>
    </source>
</evidence>
<sequence>MIRVVAPSRLHFGLFRVPVVGELEAGARAFGGAGLMIDHPGVVVTVRPADSWQFEGPLASRAQIFAMRFMLALPEERRRPFQVLVERCPAEHTGLGVGTQLGLAVAKAIATASGEEEVSSTELAARIGRGERSAIGVYGFDRGGLLIDRGKLPGEDISPLLARVSLPDEWRVVLFTPTVAAHWHGPNERQAFATAVPGDPEALRQLAETAILPAAQRGDIDTFGDAVHEFNRKAGEPFSAAQGGEYASSDIAALIRDVRACGVRGVGQSSWGPTVFAVAPDSDTALSLVLRFRSRVPCFVTRVSAGHRTDQTGTN</sequence>
<dbReference type="InterPro" id="IPR020568">
    <property type="entry name" value="Ribosomal_Su5_D2-typ_SF"/>
</dbReference>
<accession>A0ABS5BQ74</accession>
<proteinExistence type="predicted"/>
<protein>
    <recommendedName>
        <fullName evidence="2">GHMP kinase C-terminal domain-containing protein</fullName>
    </recommendedName>
</protein>
<keyword evidence="1" id="KW-0808">Transferase</keyword>
<feature type="domain" description="GHMP kinase C-terminal" evidence="2">
    <location>
        <begin position="212"/>
        <end position="294"/>
    </location>
</feature>
<dbReference type="InterPro" id="IPR004422">
    <property type="entry name" value="RFAP_synthase"/>
</dbReference>
<dbReference type="RefSeq" id="WP_210653951.1">
    <property type="nucleotide sequence ID" value="NZ_JAGKQQ010000001.1"/>
</dbReference>
<comment type="caution">
    <text evidence="3">The sequence shown here is derived from an EMBL/GenBank/DDBJ whole genome shotgun (WGS) entry which is preliminary data.</text>
</comment>
<dbReference type="InterPro" id="IPR013750">
    <property type="entry name" value="GHMP_kinase_C_dom"/>
</dbReference>